<dbReference type="AlphaFoldDB" id="A0A1Y3AQZ7"/>
<keyword evidence="8" id="KW-0121">Carboxypeptidase</keyword>
<sequence>MALSVVTPEHLVKVGLLNKFQFENNPDDMNLNFQLHMAMDKIVFLPFAFVMDKWRWDVFNDDKLNDHMNRHWWELRLKYQGISPPVKRTENDFDPGSKYHIPAGVEYVRYFVSHILQFQFYKHLCQNVTKRDDKLYQCDFYENRQAGQQLIEMLRKGSSDHWENILKDFIGTSKMSTDALYEYFAPLNQTLTEFINKNQIPIGWNANVDDYFIEEKSAASSPVTLNIFILTLLSIFIMIVL</sequence>
<accession>A0A1Y3AQZ7</accession>
<dbReference type="Gene3D" id="1.10.1370.30">
    <property type="match status" value="1"/>
</dbReference>
<evidence type="ECO:0000256" key="7">
    <source>
        <dbReference type="PROSITE-ProRule" id="PRU01355"/>
    </source>
</evidence>
<name>A0A1Y3AQZ7_EURMA</name>
<keyword evidence="4 8" id="KW-0325">Glycoprotein</keyword>
<dbReference type="PANTHER" id="PTHR10514:SF27">
    <property type="entry name" value="ANGIOTENSIN-CONVERTING ENZYME"/>
    <property type="match status" value="1"/>
</dbReference>
<organism evidence="10 11">
    <name type="scientific">Euroglyphus maynei</name>
    <name type="common">Mayne's house dust mite</name>
    <dbReference type="NCBI Taxonomy" id="6958"/>
    <lineage>
        <taxon>Eukaryota</taxon>
        <taxon>Metazoa</taxon>
        <taxon>Ecdysozoa</taxon>
        <taxon>Arthropoda</taxon>
        <taxon>Chelicerata</taxon>
        <taxon>Arachnida</taxon>
        <taxon>Acari</taxon>
        <taxon>Acariformes</taxon>
        <taxon>Sarcoptiformes</taxon>
        <taxon>Astigmata</taxon>
        <taxon>Psoroptidia</taxon>
        <taxon>Analgoidea</taxon>
        <taxon>Pyroglyphidae</taxon>
        <taxon>Pyroglyphinae</taxon>
        <taxon>Euroglyphus</taxon>
    </lineage>
</organism>
<comment type="caution">
    <text evidence="7">Lacks conserved residue(s) required for the propagation of feature annotation.</text>
</comment>
<dbReference type="GO" id="GO:0008237">
    <property type="term" value="F:metallopeptidase activity"/>
    <property type="evidence" value="ECO:0007669"/>
    <property type="project" value="UniProtKB-KW"/>
</dbReference>
<evidence type="ECO:0000313" key="10">
    <source>
        <dbReference type="EMBL" id="OTF69605.1"/>
    </source>
</evidence>
<dbReference type="GO" id="GO:0006508">
    <property type="term" value="P:proteolysis"/>
    <property type="evidence" value="ECO:0007669"/>
    <property type="project" value="UniProtKB-KW"/>
</dbReference>
<gene>
    <name evidence="10" type="ORF">BLA29_007606</name>
</gene>
<keyword evidence="9" id="KW-1133">Transmembrane helix</keyword>
<dbReference type="Proteomes" id="UP000194236">
    <property type="component" value="Unassembled WGS sequence"/>
</dbReference>
<dbReference type="PANTHER" id="PTHR10514">
    <property type="entry name" value="ANGIOTENSIN-CONVERTING ENZYME"/>
    <property type="match status" value="1"/>
</dbReference>
<proteinExistence type="inferred from homology"/>
<keyword evidence="8" id="KW-0378">Hydrolase</keyword>
<evidence type="ECO:0000256" key="4">
    <source>
        <dbReference type="ARBA" id="ARBA00023180"/>
    </source>
</evidence>
<dbReference type="GO" id="GO:0004180">
    <property type="term" value="F:carboxypeptidase activity"/>
    <property type="evidence" value="ECO:0007669"/>
    <property type="project" value="UniProtKB-KW"/>
</dbReference>
<keyword evidence="3 6" id="KW-1015">Disulfide bond</keyword>
<reference evidence="10 11" key="1">
    <citation type="submission" date="2017-03" db="EMBL/GenBank/DDBJ databases">
        <title>Genome Survey of Euroglyphus maynei.</title>
        <authorList>
            <person name="Arlian L.G."/>
            <person name="Morgan M.S."/>
            <person name="Rider S.D."/>
        </authorList>
    </citation>
    <scope>NUCLEOTIDE SEQUENCE [LARGE SCALE GENOMIC DNA]</scope>
    <source>
        <strain evidence="10">Arlian Lab</strain>
        <tissue evidence="10">Whole body</tissue>
    </source>
</reference>
<dbReference type="Pfam" id="PF01401">
    <property type="entry name" value="Peptidase_M2"/>
    <property type="match status" value="1"/>
</dbReference>
<evidence type="ECO:0000256" key="1">
    <source>
        <dbReference type="ARBA" id="ARBA00008139"/>
    </source>
</evidence>
<dbReference type="EMBL" id="MUJZ01069603">
    <property type="protein sequence ID" value="OTF69605.1"/>
    <property type="molecule type" value="Genomic_DNA"/>
</dbReference>
<evidence type="ECO:0000256" key="6">
    <source>
        <dbReference type="PIRSR" id="PIRSR601548-4"/>
    </source>
</evidence>
<keyword evidence="11" id="KW-1185">Reference proteome</keyword>
<comment type="similarity">
    <text evidence="1 7 8">Belongs to the peptidase M2 family.</text>
</comment>
<evidence type="ECO:0000256" key="5">
    <source>
        <dbReference type="PIRSR" id="PIRSR601548-2"/>
    </source>
</evidence>
<protein>
    <recommendedName>
        <fullName evidence="8">Angiotensin-converting enzyme</fullName>
        <ecNumber evidence="8">3.4.-.-</ecNumber>
    </recommendedName>
</protein>
<feature type="binding site" evidence="5">
    <location>
        <position position="109"/>
    </location>
    <ligand>
        <name>chloride</name>
        <dbReference type="ChEBI" id="CHEBI:17996"/>
        <label>1</label>
    </ligand>
</feature>
<dbReference type="PROSITE" id="PS52011">
    <property type="entry name" value="PEPTIDASE_M2"/>
    <property type="match status" value="1"/>
</dbReference>
<dbReference type="EC" id="3.4.-.-" evidence="8"/>
<dbReference type="SUPFAM" id="SSF55486">
    <property type="entry name" value="Metalloproteases ('zincins'), catalytic domain"/>
    <property type="match status" value="1"/>
</dbReference>
<evidence type="ECO:0000256" key="8">
    <source>
        <dbReference type="RuleBase" id="RU361144"/>
    </source>
</evidence>
<feature type="disulfide bond" evidence="6">
    <location>
        <begin position="125"/>
        <end position="138"/>
    </location>
</feature>
<keyword evidence="9" id="KW-0472">Membrane</keyword>
<keyword evidence="8" id="KW-0479">Metal-binding</keyword>
<dbReference type="GO" id="GO:0008241">
    <property type="term" value="F:peptidyl-dipeptidase activity"/>
    <property type="evidence" value="ECO:0007669"/>
    <property type="project" value="InterPro"/>
</dbReference>
<dbReference type="GO" id="GO:0046872">
    <property type="term" value="F:metal ion binding"/>
    <property type="evidence" value="ECO:0007669"/>
    <property type="project" value="UniProtKB-KW"/>
</dbReference>
<keyword evidence="2" id="KW-0732">Signal</keyword>
<feature type="transmembrane region" description="Helical" evidence="9">
    <location>
        <begin position="223"/>
        <end position="240"/>
    </location>
</feature>
<evidence type="ECO:0000256" key="3">
    <source>
        <dbReference type="ARBA" id="ARBA00023157"/>
    </source>
</evidence>
<evidence type="ECO:0000256" key="2">
    <source>
        <dbReference type="ARBA" id="ARBA00022729"/>
    </source>
</evidence>
<keyword evidence="9" id="KW-0812">Transmembrane</keyword>
<keyword evidence="8" id="KW-0482">Metalloprotease</keyword>
<dbReference type="GO" id="GO:0005886">
    <property type="term" value="C:plasma membrane"/>
    <property type="evidence" value="ECO:0007669"/>
    <property type="project" value="TreeGrafter"/>
</dbReference>
<dbReference type="PRINTS" id="PR00791">
    <property type="entry name" value="PEPDIPTASEA"/>
</dbReference>
<keyword evidence="8" id="KW-0862">Zinc</keyword>
<dbReference type="OrthoDB" id="10029630at2759"/>
<keyword evidence="8" id="KW-0645">Protease</keyword>
<dbReference type="InterPro" id="IPR001548">
    <property type="entry name" value="Peptidase_M2"/>
</dbReference>
<comment type="caution">
    <text evidence="10">The sequence shown here is derived from an EMBL/GenBank/DDBJ whole genome shotgun (WGS) entry which is preliminary data.</text>
</comment>
<evidence type="ECO:0000313" key="11">
    <source>
        <dbReference type="Proteomes" id="UP000194236"/>
    </source>
</evidence>
<comment type="cofactor">
    <cofactor evidence="8">
        <name>Zn(2+)</name>
        <dbReference type="ChEBI" id="CHEBI:29105"/>
    </cofactor>
    <text evidence="8">Binds 1 zinc ion per subunit.</text>
</comment>
<evidence type="ECO:0000256" key="9">
    <source>
        <dbReference type="SAM" id="Phobius"/>
    </source>
</evidence>